<comment type="caution">
    <text evidence="2">The sequence shown here is derived from an EMBL/GenBank/DDBJ whole genome shotgun (WGS) entry which is preliminary data.</text>
</comment>
<sequence length="458" mass="53607">MARMEDSTLKQDAYGSIGTFIDLNTRNFMSTTFQSRFPSPMSLQFAGNSAHSSTHVPPPCALPPPTSPNQRTVFLDLDHTLICSKSCPPSLLPPRDHDFLFDDDPNCVTCVWKRPYVDEFLEYLSQKKFEIVVFTAAVESYASVILDELDPKGLISHRLYRKSCKILDGSYVKDLSDLRRDLKNVVIIDDQPTSYRLQPENAIPIRPFFDDDLQDHELKKLMDNFFNNCEQYEDLKDAIKHYLEVEKQNRRGRLRGFVIKKRISLNRLLIEFKHLPCFWLCPIWNPSLTPYSFFTAAVESYASVILDELDPKGLISHRLYRKSCKILDGSYVKDLSDLRRDLKNVVIIDDQPTSYRLQPENAIPIRPFFDDDLQDHELKKLMDNFFNNCEQYEDLKDAIKHYLEVEKQNRRGRLRGFVIKKRISLNRLLIEFKHLPCFWLCPIWNPSLTPYSCRFQNI</sequence>
<dbReference type="EMBL" id="PKPP01000183">
    <property type="protein sequence ID" value="PWA96356.1"/>
    <property type="molecule type" value="Genomic_DNA"/>
</dbReference>
<reference evidence="2 3" key="1">
    <citation type="journal article" date="2018" name="Mol. Plant">
        <title>The genome of Artemisia annua provides insight into the evolution of Asteraceae family and artemisinin biosynthesis.</title>
        <authorList>
            <person name="Shen Q."/>
            <person name="Zhang L."/>
            <person name="Liao Z."/>
            <person name="Wang S."/>
            <person name="Yan T."/>
            <person name="Shi P."/>
            <person name="Liu M."/>
            <person name="Fu X."/>
            <person name="Pan Q."/>
            <person name="Wang Y."/>
            <person name="Lv Z."/>
            <person name="Lu X."/>
            <person name="Zhang F."/>
            <person name="Jiang W."/>
            <person name="Ma Y."/>
            <person name="Chen M."/>
            <person name="Hao X."/>
            <person name="Li L."/>
            <person name="Tang Y."/>
            <person name="Lv G."/>
            <person name="Zhou Y."/>
            <person name="Sun X."/>
            <person name="Brodelius P.E."/>
            <person name="Rose J.K.C."/>
            <person name="Tang K."/>
        </authorList>
    </citation>
    <scope>NUCLEOTIDE SEQUENCE [LARGE SCALE GENOMIC DNA]</scope>
    <source>
        <strain evidence="3">cv. Huhao1</strain>
        <tissue evidence="2">Leaf</tissue>
    </source>
</reference>
<dbReference type="PROSITE" id="PS50969">
    <property type="entry name" value="FCP1"/>
    <property type="match status" value="2"/>
</dbReference>
<keyword evidence="3" id="KW-1185">Reference proteome</keyword>
<dbReference type="OrthoDB" id="277011at2759"/>
<dbReference type="Gene3D" id="3.40.50.1000">
    <property type="entry name" value="HAD superfamily/HAD-like"/>
    <property type="match status" value="2"/>
</dbReference>
<feature type="domain" description="FCP1 homology" evidence="1">
    <location>
        <begin position="224"/>
        <end position="388"/>
    </location>
</feature>
<evidence type="ECO:0000313" key="2">
    <source>
        <dbReference type="EMBL" id="PWA96356.1"/>
    </source>
</evidence>
<dbReference type="CDD" id="cd07521">
    <property type="entry name" value="HAD_FCP1-like"/>
    <property type="match status" value="2"/>
</dbReference>
<accession>A0A2U1QEC2</accession>
<dbReference type="NCBIfam" id="TIGR02251">
    <property type="entry name" value="HIF-SF_euk"/>
    <property type="match status" value="1"/>
</dbReference>
<dbReference type="AlphaFoldDB" id="A0A2U1QEC2"/>
<dbReference type="InterPro" id="IPR050365">
    <property type="entry name" value="TIM50"/>
</dbReference>
<organism evidence="2 3">
    <name type="scientific">Artemisia annua</name>
    <name type="common">Sweet wormwood</name>
    <dbReference type="NCBI Taxonomy" id="35608"/>
    <lineage>
        <taxon>Eukaryota</taxon>
        <taxon>Viridiplantae</taxon>
        <taxon>Streptophyta</taxon>
        <taxon>Embryophyta</taxon>
        <taxon>Tracheophyta</taxon>
        <taxon>Spermatophyta</taxon>
        <taxon>Magnoliopsida</taxon>
        <taxon>eudicotyledons</taxon>
        <taxon>Gunneridae</taxon>
        <taxon>Pentapetalae</taxon>
        <taxon>asterids</taxon>
        <taxon>campanulids</taxon>
        <taxon>Asterales</taxon>
        <taxon>Asteraceae</taxon>
        <taxon>Asteroideae</taxon>
        <taxon>Anthemideae</taxon>
        <taxon>Artemisiinae</taxon>
        <taxon>Artemisia</taxon>
    </lineage>
</organism>
<dbReference type="InterPro" id="IPR011948">
    <property type="entry name" value="Dullard_phosphatase"/>
</dbReference>
<dbReference type="STRING" id="35608.A0A2U1QEC2"/>
<dbReference type="PANTHER" id="PTHR12210">
    <property type="entry name" value="DULLARD PROTEIN PHOSPHATASE"/>
    <property type="match status" value="1"/>
</dbReference>
<dbReference type="SUPFAM" id="SSF56784">
    <property type="entry name" value="HAD-like"/>
    <property type="match status" value="2"/>
</dbReference>
<dbReference type="GO" id="GO:0016791">
    <property type="term" value="F:phosphatase activity"/>
    <property type="evidence" value="ECO:0007669"/>
    <property type="project" value="InterPro"/>
</dbReference>
<proteinExistence type="predicted"/>
<dbReference type="SMART" id="SM00577">
    <property type="entry name" value="CPDc"/>
    <property type="match status" value="2"/>
</dbReference>
<feature type="domain" description="FCP1 homology" evidence="1">
    <location>
        <begin position="66"/>
        <end position="228"/>
    </location>
</feature>
<dbReference type="InterPro" id="IPR036412">
    <property type="entry name" value="HAD-like_sf"/>
</dbReference>
<dbReference type="FunFam" id="3.40.50.1000:FF:000093">
    <property type="entry name" value="NLI interacting factor-like phosphatase family protein"/>
    <property type="match status" value="1"/>
</dbReference>
<dbReference type="Pfam" id="PF03031">
    <property type="entry name" value="NIF"/>
    <property type="match status" value="2"/>
</dbReference>
<name>A0A2U1QEC2_ARTAN</name>
<dbReference type="InterPro" id="IPR023214">
    <property type="entry name" value="HAD_sf"/>
</dbReference>
<evidence type="ECO:0000259" key="1">
    <source>
        <dbReference type="PROSITE" id="PS50969"/>
    </source>
</evidence>
<dbReference type="InterPro" id="IPR004274">
    <property type="entry name" value="FCP1_dom"/>
</dbReference>
<evidence type="ECO:0000313" key="3">
    <source>
        <dbReference type="Proteomes" id="UP000245207"/>
    </source>
</evidence>
<protein>
    <submittedName>
        <fullName evidence="2">Dullard phosphatase domain, eukaryotic</fullName>
    </submittedName>
</protein>
<dbReference type="Proteomes" id="UP000245207">
    <property type="component" value="Unassembled WGS sequence"/>
</dbReference>
<gene>
    <name evidence="2" type="ORF">CTI12_AA039460</name>
</gene>